<dbReference type="InParanoid" id="R9T695"/>
<reference evidence="2 3" key="1">
    <citation type="journal article" date="2013" name="Genome Announc.">
        <title>Genome sequence of 'Candidatus Methanomassiliicoccus intestinalis' Issoire-Mx1, a third thermoplasmatales-related methanogenic archaeon from human feces.</title>
        <authorList>
            <person name="Borrel G."/>
            <person name="Harris H.M."/>
            <person name="Parisot N."/>
            <person name="Gaci N."/>
            <person name="Tottey W."/>
            <person name="Mihajlovski A."/>
            <person name="Deane J."/>
            <person name="Gribaldo S."/>
            <person name="Bardot O."/>
            <person name="Peyretaillade E."/>
            <person name="Peyret P."/>
            <person name="O'Toole P.W."/>
            <person name="Brugere J.F."/>
        </authorList>
    </citation>
    <scope>NUCLEOTIDE SEQUENCE [LARGE SCALE GENOMIC DNA]</scope>
    <source>
        <strain evidence="2 3">Issoire-Mx1</strain>
    </source>
</reference>
<evidence type="ECO:0000313" key="3">
    <source>
        <dbReference type="Proteomes" id="UP000014070"/>
    </source>
</evidence>
<gene>
    <name evidence="2" type="ORF">MMINT_07480</name>
</gene>
<keyword evidence="1" id="KW-1133">Transmembrane helix</keyword>
<evidence type="ECO:0000256" key="1">
    <source>
        <dbReference type="SAM" id="Phobius"/>
    </source>
</evidence>
<feature type="transmembrane region" description="Helical" evidence="1">
    <location>
        <begin position="12"/>
        <end position="35"/>
    </location>
</feature>
<proteinExistence type="predicted"/>
<dbReference type="RefSeq" id="WP_020448639.1">
    <property type="nucleotide sequence ID" value="NC_021353.1"/>
</dbReference>
<evidence type="ECO:0000313" key="2">
    <source>
        <dbReference type="EMBL" id="AGN26114.1"/>
    </source>
</evidence>
<dbReference type="EMBL" id="CP005934">
    <property type="protein sequence ID" value="AGN26114.1"/>
    <property type="molecule type" value="Genomic_DNA"/>
</dbReference>
<keyword evidence="3" id="KW-1185">Reference proteome</keyword>
<organism evidence="2 3">
    <name type="scientific">Methanomassiliicoccus intestinalis (strain Issoire-Mx1)</name>
    <dbReference type="NCBI Taxonomy" id="1295009"/>
    <lineage>
        <taxon>Archaea</taxon>
        <taxon>Methanobacteriati</taxon>
        <taxon>Thermoplasmatota</taxon>
        <taxon>Thermoplasmata</taxon>
        <taxon>Methanomassiliicoccales</taxon>
        <taxon>Methanomassiliicoccaceae</taxon>
        <taxon>Methanomassiliicoccus</taxon>
    </lineage>
</organism>
<keyword evidence="1" id="KW-0472">Membrane</keyword>
<dbReference type="InterPro" id="IPR043713">
    <property type="entry name" value="DUF5654"/>
</dbReference>
<dbReference type="Proteomes" id="UP000014070">
    <property type="component" value="Chromosome"/>
</dbReference>
<accession>R9T695</accession>
<dbReference type="GeneID" id="41323168"/>
<name>R9T695_METII</name>
<dbReference type="STRING" id="1295009.MMINT_07480"/>
<protein>
    <submittedName>
        <fullName evidence="2">Uncharacterized protein</fullName>
    </submittedName>
</protein>
<dbReference type="AlphaFoldDB" id="R9T695"/>
<dbReference type="HOGENOM" id="CLU_183471_0_0_2"/>
<sequence>MVEYDESKSTGTIMVETVASLITAAFALVAALAWNEAIKALIARIFDTSDDLMGMMIYAILVTIIAVVATVWIGKVLVKYHKLDNEKRKHSKDKSE</sequence>
<keyword evidence="1" id="KW-0812">Transmembrane</keyword>
<feature type="transmembrane region" description="Helical" evidence="1">
    <location>
        <begin position="55"/>
        <end position="78"/>
    </location>
</feature>
<dbReference type="KEGG" id="mer:MMINT_07480"/>
<dbReference type="Pfam" id="PF18898">
    <property type="entry name" value="DUF5654"/>
    <property type="match status" value="1"/>
</dbReference>